<dbReference type="EMBL" id="JBHSXH010000015">
    <property type="protein sequence ID" value="MFC6826445.1"/>
    <property type="molecule type" value="Genomic_DNA"/>
</dbReference>
<gene>
    <name evidence="3" type="ORF">ACFQEV_15790</name>
</gene>
<accession>A0ABD5U0N3</accession>
<feature type="transmembrane region" description="Helical" evidence="2">
    <location>
        <begin position="6"/>
        <end position="28"/>
    </location>
</feature>
<dbReference type="RefSeq" id="WP_379698063.1">
    <property type="nucleotide sequence ID" value="NZ_JBHSXH010000015.1"/>
</dbReference>
<feature type="transmembrane region" description="Helical" evidence="2">
    <location>
        <begin position="217"/>
        <end position="240"/>
    </location>
</feature>
<feature type="region of interest" description="Disordered" evidence="1">
    <location>
        <begin position="583"/>
        <end position="606"/>
    </location>
</feature>
<feature type="transmembrane region" description="Helical" evidence="2">
    <location>
        <begin position="554"/>
        <end position="572"/>
    </location>
</feature>
<evidence type="ECO:0000313" key="4">
    <source>
        <dbReference type="Proteomes" id="UP001596408"/>
    </source>
</evidence>
<keyword evidence="2" id="KW-1133">Transmembrane helix</keyword>
<organism evidence="3 4">
    <name type="scientific">Halopelagius fulvigenes</name>
    <dbReference type="NCBI Taxonomy" id="1198324"/>
    <lineage>
        <taxon>Archaea</taxon>
        <taxon>Methanobacteriati</taxon>
        <taxon>Methanobacteriota</taxon>
        <taxon>Stenosarchaea group</taxon>
        <taxon>Halobacteria</taxon>
        <taxon>Halobacteriales</taxon>
        <taxon>Haloferacaceae</taxon>
    </lineage>
</organism>
<dbReference type="NCBIfam" id="TIGR03662">
    <property type="entry name" value="Chlor_Arch_YYY"/>
    <property type="match status" value="1"/>
</dbReference>
<evidence type="ECO:0000256" key="2">
    <source>
        <dbReference type="SAM" id="Phobius"/>
    </source>
</evidence>
<feature type="transmembrane region" description="Helical" evidence="2">
    <location>
        <begin position="441"/>
        <end position="462"/>
    </location>
</feature>
<feature type="transmembrane region" description="Helical" evidence="2">
    <location>
        <begin position="512"/>
        <end position="533"/>
    </location>
</feature>
<dbReference type="Pfam" id="PF10060">
    <property type="entry name" value="DUF2298"/>
    <property type="match status" value="1"/>
</dbReference>
<protein>
    <submittedName>
        <fullName evidence="3">DUF2298 domain-containing protein</fullName>
    </submittedName>
</protein>
<dbReference type="PANTHER" id="PTHR10790">
    <property type="entry name" value="TPR-DOMAIN CONTAINING PROTEIN"/>
    <property type="match status" value="1"/>
</dbReference>
<feature type="transmembrane region" description="Helical" evidence="2">
    <location>
        <begin position="59"/>
        <end position="80"/>
    </location>
</feature>
<feature type="transmembrane region" description="Helical" evidence="2">
    <location>
        <begin position="401"/>
        <end position="421"/>
    </location>
</feature>
<feature type="transmembrane region" description="Helical" evidence="2">
    <location>
        <begin position="359"/>
        <end position="381"/>
    </location>
</feature>
<proteinExistence type="predicted"/>
<feature type="transmembrane region" description="Helical" evidence="2">
    <location>
        <begin position="617"/>
        <end position="638"/>
    </location>
</feature>
<comment type="caution">
    <text evidence="3">The sequence shown here is derived from an EMBL/GenBank/DDBJ whole genome shotgun (WGS) entry which is preliminary data.</text>
</comment>
<sequence>MEYALVIRWLVLYAVLFAAGLPLAARLLPDAAGRGAGLALPAALLVLTVPAYWVGQISFGPIALAAGVVALLVAAALAAFDADALRDGRADLAVDIDVRAAGDAFAVFTAAFLFVVAIRAFDPAVFPAGGEKFLDFGLLKTLERSSTLPPEDFWFAGEPVKYYYGGHLMTTLLSWLSGTEPRFAYNLALAGFYGAVVTAAFELAGAIGAERGVPRRIAGLFAAFFVGFASNLVTMGRFALLALPDDLQRTAAELIAEQTEYAVSDVLAGAGSFSYWSASRVIPGTINEFPLFAWLNGDLHAHMTGTPFLLLAAAVGFAYYRTPDANRRRRRALVFGAVPLVASWQAVHNTWSFPSVLGLAWLAVAFAPAAPWSLLPGVGAVGRRAASRSRLAAEATRVASAFVAVGVAAVVAVALASPFLFGAATGAGGRSIELLGPEMRSGFGGLLFVHGAFIAAFGAYLLARLRVERPAYVVGALAAAAFVALEIGFAALAVVVPLLVFGWVALRTDRPVGYETVLIVGGAGIVTLVELVYVSEQAGPGRMNTVFKTYMQVWMLWATAMGVVLPSLVRGVPASASDAASDVAERSSAARETASRDVRSRAGSVATDGGRVPWRRFAAAAFVVALVASTSVYGVMALGNHFQQGPPGGTTLDATQFVETYHPEQAAAIDWLDKREGTPTLLEAPGTHYYPGGNDGRTRVMYNWNASAASSLTGVPSVAGWAHEVGYRGDEVYYDRVRDVDAMFTGDAETRADLFREYDVRYIWVGPSERHRYGDVSFEMEGVTVAHRSGSVTIYEVHPDRLPGASGGSATENESA</sequence>
<feature type="transmembrane region" description="Helical" evidence="2">
    <location>
        <begin position="35"/>
        <end position="53"/>
    </location>
</feature>
<dbReference type="Proteomes" id="UP001596408">
    <property type="component" value="Unassembled WGS sequence"/>
</dbReference>
<dbReference type="InterPro" id="IPR018746">
    <property type="entry name" value="DUF2298"/>
</dbReference>
<feature type="transmembrane region" description="Helical" evidence="2">
    <location>
        <begin position="100"/>
        <end position="121"/>
    </location>
</feature>
<feature type="transmembrane region" description="Helical" evidence="2">
    <location>
        <begin position="474"/>
        <end position="506"/>
    </location>
</feature>
<feature type="transmembrane region" description="Helical" evidence="2">
    <location>
        <begin position="332"/>
        <end position="347"/>
    </location>
</feature>
<feature type="transmembrane region" description="Helical" evidence="2">
    <location>
        <begin position="299"/>
        <end position="320"/>
    </location>
</feature>
<name>A0ABD5U0N3_9EURY</name>
<keyword evidence="4" id="KW-1185">Reference proteome</keyword>
<evidence type="ECO:0000313" key="3">
    <source>
        <dbReference type="EMBL" id="MFC6826445.1"/>
    </source>
</evidence>
<reference evidence="3 4" key="1">
    <citation type="journal article" date="2019" name="Int. J. Syst. Evol. Microbiol.">
        <title>The Global Catalogue of Microorganisms (GCM) 10K type strain sequencing project: providing services to taxonomists for standard genome sequencing and annotation.</title>
        <authorList>
            <consortium name="The Broad Institute Genomics Platform"/>
            <consortium name="The Broad Institute Genome Sequencing Center for Infectious Disease"/>
            <person name="Wu L."/>
            <person name="Ma J."/>
        </authorList>
    </citation>
    <scope>NUCLEOTIDE SEQUENCE [LARGE SCALE GENOMIC DNA]</scope>
    <source>
        <strain evidence="3 4">YIM 94188</strain>
    </source>
</reference>
<dbReference type="PANTHER" id="PTHR10790:SF51">
    <property type="entry name" value="TETRATRICOPEPTIDE REPEAT PROTEIN"/>
    <property type="match status" value="1"/>
</dbReference>
<keyword evidence="2" id="KW-0472">Membrane</keyword>
<dbReference type="AlphaFoldDB" id="A0ABD5U0N3"/>
<evidence type="ECO:0000256" key="1">
    <source>
        <dbReference type="SAM" id="MobiDB-lite"/>
    </source>
</evidence>
<keyword evidence="2" id="KW-0812">Transmembrane</keyword>
<feature type="transmembrane region" description="Helical" evidence="2">
    <location>
        <begin position="183"/>
        <end position="205"/>
    </location>
</feature>
<feature type="compositionally biased region" description="Basic and acidic residues" evidence="1">
    <location>
        <begin position="583"/>
        <end position="600"/>
    </location>
</feature>